<keyword evidence="2 11" id="KW-0813">Transport</keyword>
<dbReference type="PANTHER" id="PTHR32552:SF81">
    <property type="entry name" value="TONB-DEPENDENT OUTER MEMBRANE RECEPTOR"/>
    <property type="match status" value="1"/>
</dbReference>
<name>K4L2A8_SIMAS</name>
<dbReference type="OrthoDB" id="7051185at2"/>
<keyword evidence="5 11" id="KW-0812">Transmembrane</keyword>
<evidence type="ECO:0000256" key="12">
    <source>
        <dbReference type="RuleBase" id="RU003357"/>
    </source>
</evidence>
<dbReference type="Pfam" id="PF07715">
    <property type="entry name" value="Plug"/>
    <property type="match status" value="1"/>
</dbReference>
<evidence type="ECO:0000256" key="6">
    <source>
        <dbReference type="ARBA" id="ARBA00023004"/>
    </source>
</evidence>
<keyword evidence="16" id="KW-0675">Receptor</keyword>
<evidence type="ECO:0000256" key="4">
    <source>
        <dbReference type="ARBA" id="ARBA00022496"/>
    </source>
</evidence>
<dbReference type="SUPFAM" id="SSF56935">
    <property type="entry name" value="Porins"/>
    <property type="match status" value="1"/>
</dbReference>
<organism evidence="16 17">
    <name type="scientific">Simiduia agarivorans (strain DSM 21679 / JCM 13881 / BCRC 17597 / SA1)</name>
    <dbReference type="NCBI Taxonomy" id="1117647"/>
    <lineage>
        <taxon>Bacteria</taxon>
        <taxon>Pseudomonadati</taxon>
        <taxon>Pseudomonadota</taxon>
        <taxon>Gammaproteobacteria</taxon>
        <taxon>Cellvibrionales</taxon>
        <taxon>Cellvibrionaceae</taxon>
        <taxon>Simiduia</taxon>
    </lineage>
</organism>
<dbReference type="AlphaFoldDB" id="K4L2A8"/>
<proteinExistence type="inferred from homology"/>
<keyword evidence="7" id="KW-0406">Ion transport</keyword>
<dbReference type="EMBL" id="CP003746">
    <property type="protein sequence ID" value="AFV00318.1"/>
    <property type="molecule type" value="Genomic_DNA"/>
</dbReference>
<comment type="similarity">
    <text evidence="11 12">Belongs to the TonB-dependent receptor family.</text>
</comment>
<keyword evidence="10 11" id="KW-0998">Cell outer membrane</keyword>
<dbReference type="InterPro" id="IPR012910">
    <property type="entry name" value="Plug_dom"/>
</dbReference>
<keyword evidence="17" id="KW-1185">Reference proteome</keyword>
<evidence type="ECO:0000256" key="9">
    <source>
        <dbReference type="ARBA" id="ARBA00023136"/>
    </source>
</evidence>
<dbReference type="Pfam" id="PF00593">
    <property type="entry name" value="TonB_dep_Rec_b-barrel"/>
    <property type="match status" value="1"/>
</dbReference>
<evidence type="ECO:0000256" key="8">
    <source>
        <dbReference type="ARBA" id="ARBA00023077"/>
    </source>
</evidence>
<dbReference type="STRING" id="1117647.M5M_15925"/>
<evidence type="ECO:0000256" key="11">
    <source>
        <dbReference type="PROSITE-ProRule" id="PRU01360"/>
    </source>
</evidence>
<feature type="signal peptide" evidence="13">
    <location>
        <begin position="1"/>
        <end position="21"/>
    </location>
</feature>
<evidence type="ECO:0000259" key="15">
    <source>
        <dbReference type="Pfam" id="PF07715"/>
    </source>
</evidence>
<protein>
    <submittedName>
        <fullName evidence="16">TonB-dependent receptor</fullName>
    </submittedName>
</protein>
<gene>
    <name evidence="16" type="ordered locus">M5M_15925</name>
</gene>
<dbReference type="eggNOG" id="COG4771">
    <property type="taxonomic scope" value="Bacteria"/>
</dbReference>
<evidence type="ECO:0000313" key="17">
    <source>
        <dbReference type="Proteomes" id="UP000000466"/>
    </source>
</evidence>
<dbReference type="InterPro" id="IPR036942">
    <property type="entry name" value="Beta-barrel_TonB_sf"/>
</dbReference>
<evidence type="ECO:0000256" key="3">
    <source>
        <dbReference type="ARBA" id="ARBA00022452"/>
    </source>
</evidence>
<keyword evidence="13" id="KW-0732">Signal</keyword>
<dbReference type="KEGG" id="saga:M5M_15925"/>
<sequence>MTEYRLIVSGLALAIAGQVAAAPLEEITVTADFRDTTWQEVPSSITVIDQQAMRDESARHFEDVLNSVANLNWSGATSRPRYFQIRGVGEQEDYQGAPNSSVGFMVDDVDLSGLGMAASTFDIQQIEVLRGPQSTRFGANALAGMIRLKSEDPTDTFAVNGQVTLGQDDQQGLGLSVSGPAGEQLSYRLAVESQQQNGYRDNAYLGRDDTNGRDELTTRAKLRWDATDNLRIDLNYLYARLDNGYDAWTLDNNGFDTLTDKPGTDNQTTQGASLKIEWATDEVALTAITSLANTEHQHAYDGDWANPDYWAAKTCTAYDDDWNPVGTEPCVYDYIWDKQAERDTLSQEFRLASTEASRLFNGSTDWLLGIYGRTLEEDNDLYSEYNSWPDEVLASEYRATNTAVFAQTDSDLGAGWALSVGLRSETRNAKYEDSNNDNFSPSESMWGGHLALTKVLSDSHTSYVRLARGYKAGGFNMTLPPALADKKTFDAETLYNAEWALKSNWAEGRAHTTVTLFYMDRQDQQVAASLQDPDDPQRFILFTENAGSSDNYGAEFEGRISATEQIEFYGSVGYLQAQYGDYVYQDKYGSPVDLSGRDLAHAPRWTYSAGMSFRSLGWFANLSLNGKSAFYYSDSNDSRSQAYTLFNARVGYEAQSWALYAWGRNLTDERYGVRGFYFGNDPSEDWADTQYIRFGDPRQIGVTAQLHFD</sequence>
<comment type="subcellular location">
    <subcellularLocation>
        <location evidence="1 11">Cell outer membrane</location>
        <topology evidence="1 11">Multi-pass membrane protein</topology>
    </subcellularLocation>
</comment>
<keyword evidence="9 11" id="KW-0472">Membrane</keyword>
<evidence type="ECO:0000256" key="10">
    <source>
        <dbReference type="ARBA" id="ARBA00023237"/>
    </source>
</evidence>
<dbReference type="PROSITE" id="PS52016">
    <property type="entry name" value="TONB_DEPENDENT_REC_3"/>
    <property type="match status" value="1"/>
</dbReference>
<feature type="domain" description="TonB-dependent receptor-like beta-barrel" evidence="14">
    <location>
        <begin position="292"/>
        <end position="666"/>
    </location>
</feature>
<dbReference type="Proteomes" id="UP000000466">
    <property type="component" value="Chromosome"/>
</dbReference>
<evidence type="ECO:0000256" key="2">
    <source>
        <dbReference type="ARBA" id="ARBA00022448"/>
    </source>
</evidence>
<evidence type="ECO:0000256" key="13">
    <source>
        <dbReference type="SAM" id="SignalP"/>
    </source>
</evidence>
<feature type="domain" description="TonB-dependent receptor plug" evidence="15">
    <location>
        <begin position="39"/>
        <end position="144"/>
    </location>
</feature>
<keyword evidence="8 12" id="KW-0798">TonB box</keyword>
<dbReference type="RefSeq" id="WP_015048470.1">
    <property type="nucleotide sequence ID" value="NC_018868.3"/>
</dbReference>
<reference evidence="16 17" key="1">
    <citation type="journal article" date="2013" name="Genome Announc.">
        <title>Complete genome sequence of Simiduia agarivorans SA1(T), a marine bacterium able to degrade a variety of polysaccharides.</title>
        <authorList>
            <person name="Lin S.Y."/>
            <person name="Shieh W.Y."/>
            <person name="Chen J.S."/>
            <person name="Tang S.L."/>
        </authorList>
    </citation>
    <scope>NUCLEOTIDE SEQUENCE [LARGE SCALE GENOMIC DNA]</scope>
    <source>
        <strain evidence="17">DSM 21679 / JCM 13881 / BCRC 17597 / SA1</strain>
    </source>
</reference>
<evidence type="ECO:0000313" key="16">
    <source>
        <dbReference type="EMBL" id="AFV00318.1"/>
    </source>
</evidence>
<evidence type="ECO:0000256" key="5">
    <source>
        <dbReference type="ARBA" id="ARBA00022692"/>
    </source>
</evidence>
<dbReference type="GO" id="GO:0009279">
    <property type="term" value="C:cell outer membrane"/>
    <property type="evidence" value="ECO:0007669"/>
    <property type="project" value="UniProtKB-SubCell"/>
</dbReference>
<evidence type="ECO:0000256" key="1">
    <source>
        <dbReference type="ARBA" id="ARBA00004571"/>
    </source>
</evidence>
<keyword evidence="4" id="KW-0410">Iron transport</keyword>
<dbReference type="InterPro" id="IPR039426">
    <property type="entry name" value="TonB-dep_rcpt-like"/>
</dbReference>
<feature type="chain" id="PRO_5003880193" evidence="13">
    <location>
        <begin position="22"/>
        <end position="709"/>
    </location>
</feature>
<dbReference type="PANTHER" id="PTHR32552">
    <property type="entry name" value="FERRICHROME IRON RECEPTOR-RELATED"/>
    <property type="match status" value="1"/>
</dbReference>
<dbReference type="Gene3D" id="2.40.170.20">
    <property type="entry name" value="TonB-dependent receptor, beta-barrel domain"/>
    <property type="match status" value="1"/>
</dbReference>
<dbReference type="InterPro" id="IPR000531">
    <property type="entry name" value="Beta-barrel_TonB"/>
</dbReference>
<dbReference type="GO" id="GO:0006826">
    <property type="term" value="P:iron ion transport"/>
    <property type="evidence" value="ECO:0007669"/>
    <property type="project" value="UniProtKB-KW"/>
</dbReference>
<accession>K4L2A8</accession>
<evidence type="ECO:0000259" key="14">
    <source>
        <dbReference type="Pfam" id="PF00593"/>
    </source>
</evidence>
<evidence type="ECO:0000256" key="7">
    <source>
        <dbReference type="ARBA" id="ARBA00023065"/>
    </source>
</evidence>
<keyword evidence="6" id="KW-0408">Iron</keyword>
<dbReference type="HOGENOM" id="CLU_008287_15_2_6"/>
<keyword evidence="3 11" id="KW-1134">Transmembrane beta strand</keyword>